<feature type="domain" description="Tyr recombinase" evidence="7">
    <location>
        <begin position="135"/>
        <end position="344"/>
    </location>
</feature>
<dbReference type="GO" id="GO:0015074">
    <property type="term" value="P:DNA integration"/>
    <property type="evidence" value="ECO:0007669"/>
    <property type="project" value="UniProtKB-KW"/>
</dbReference>
<dbReference type="PROSITE" id="PS51898">
    <property type="entry name" value="TYR_RECOMBINASE"/>
    <property type="match status" value="1"/>
</dbReference>
<dbReference type="Gene3D" id="1.10.150.130">
    <property type="match status" value="1"/>
</dbReference>
<dbReference type="InterPro" id="IPR011010">
    <property type="entry name" value="DNA_brk_join_enz"/>
</dbReference>
<dbReference type="InterPro" id="IPR013762">
    <property type="entry name" value="Integrase-like_cat_sf"/>
</dbReference>
<dbReference type="GO" id="GO:0003677">
    <property type="term" value="F:DNA binding"/>
    <property type="evidence" value="ECO:0007669"/>
    <property type="project" value="UniProtKB-UniRule"/>
</dbReference>
<evidence type="ECO:0000256" key="4">
    <source>
        <dbReference type="ARBA" id="ARBA00023125"/>
    </source>
</evidence>
<dbReference type="AlphaFoldDB" id="A7AXT6"/>
<proteinExistence type="inferred from homology"/>
<comment type="function">
    <text evidence="1">Site-specific tyrosine recombinase, which acts by catalyzing the cutting and rejoining of the recombining DNA molecules.</text>
</comment>
<dbReference type="PANTHER" id="PTHR30349:SF64">
    <property type="entry name" value="PROPHAGE INTEGRASE INTD-RELATED"/>
    <property type="match status" value="1"/>
</dbReference>
<protein>
    <submittedName>
        <fullName evidence="9">Site-specific recombinase, phage integrase family</fullName>
    </submittedName>
</protein>
<evidence type="ECO:0000259" key="8">
    <source>
        <dbReference type="PROSITE" id="PS51900"/>
    </source>
</evidence>
<keyword evidence="5" id="KW-0233">DNA recombination</keyword>
<evidence type="ECO:0000259" key="7">
    <source>
        <dbReference type="PROSITE" id="PS51898"/>
    </source>
</evidence>
<dbReference type="InterPro" id="IPR010998">
    <property type="entry name" value="Integrase_recombinase_N"/>
</dbReference>
<evidence type="ECO:0000313" key="9">
    <source>
        <dbReference type="EMBL" id="EDN79587.1"/>
    </source>
</evidence>
<dbReference type="InterPro" id="IPR002104">
    <property type="entry name" value="Integrase_catalytic"/>
</dbReference>
<dbReference type="Pfam" id="PF00589">
    <property type="entry name" value="Phage_integrase"/>
    <property type="match status" value="1"/>
</dbReference>
<dbReference type="Proteomes" id="UP000004410">
    <property type="component" value="Unassembled WGS sequence"/>
</dbReference>
<dbReference type="CDD" id="cd00397">
    <property type="entry name" value="DNA_BRE_C"/>
    <property type="match status" value="1"/>
</dbReference>
<dbReference type="InterPro" id="IPR004107">
    <property type="entry name" value="Integrase_SAM-like_N"/>
</dbReference>
<comment type="caution">
    <text evidence="9">The sequence shown here is derived from an EMBL/GenBank/DDBJ whole genome shotgun (WGS) entry which is preliminary data.</text>
</comment>
<reference evidence="9 10" key="1">
    <citation type="submission" date="2007-04" db="EMBL/GenBank/DDBJ databases">
        <authorList>
            <person name="Fulton L."/>
            <person name="Clifton S."/>
            <person name="Fulton B."/>
            <person name="Xu J."/>
            <person name="Minx P."/>
            <person name="Pepin K.H."/>
            <person name="Johnson M."/>
            <person name="Thiruvilangam P."/>
            <person name="Bhonagiri V."/>
            <person name="Nash W.E."/>
            <person name="Mardis E.R."/>
            <person name="Wilson R.K."/>
        </authorList>
    </citation>
    <scope>NUCLEOTIDE SEQUENCE [LARGE SCALE GENOMIC DNA]</scope>
    <source>
        <strain evidence="9 10">ATCC 29149</strain>
    </source>
</reference>
<dbReference type="RefSeq" id="WP_004840085.1">
    <property type="nucleotide sequence ID" value="NZ_AAYG02000001.1"/>
</dbReference>
<dbReference type="Pfam" id="PF02899">
    <property type="entry name" value="Phage_int_SAM_1"/>
    <property type="match status" value="1"/>
</dbReference>
<dbReference type="SUPFAM" id="SSF56349">
    <property type="entry name" value="DNA breaking-rejoining enzymes"/>
    <property type="match status" value="1"/>
</dbReference>
<keyword evidence="4 6" id="KW-0238">DNA-binding</keyword>
<dbReference type="GeneID" id="57432433"/>
<dbReference type="GO" id="GO:0006310">
    <property type="term" value="P:DNA recombination"/>
    <property type="evidence" value="ECO:0007669"/>
    <property type="project" value="UniProtKB-KW"/>
</dbReference>
<name>A7AXT6_MEDG7</name>
<dbReference type="InterPro" id="IPR050090">
    <property type="entry name" value="Tyrosine_recombinase_XerCD"/>
</dbReference>
<organism evidence="9 10">
    <name type="scientific">Mediterraneibacter gnavus (strain ATCC 29149 / DSM 114966 / JCM 6515 / VPI C7-9)</name>
    <name type="common">Ruminococcus gnavus</name>
    <dbReference type="NCBI Taxonomy" id="411470"/>
    <lineage>
        <taxon>Bacteria</taxon>
        <taxon>Bacillati</taxon>
        <taxon>Bacillota</taxon>
        <taxon>Clostridia</taxon>
        <taxon>Lachnospirales</taxon>
        <taxon>Lachnospiraceae</taxon>
        <taxon>Mediterraneibacter</taxon>
    </lineage>
</organism>
<evidence type="ECO:0000313" key="10">
    <source>
        <dbReference type="Proteomes" id="UP000004410"/>
    </source>
</evidence>
<dbReference type="PANTHER" id="PTHR30349">
    <property type="entry name" value="PHAGE INTEGRASE-RELATED"/>
    <property type="match status" value="1"/>
</dbReference>
<evidence type="ECO:0000256" key="6">
    <source>
        <dbReference type="PROSITE-ProRule" id="PRU01248"/>
    </source>
</evidence>
<dbReference type="EMBL" id="AAYG02000001">
    <property type="protein sequence ID" value="EDN79587.1"/>
    <property type="molecule type" value="Genomic_DNA"/>
</dbReference>
<evidence type="ECO:0000256" key="1">
    <source>
        <dbReference type="ARBA" id="ARBA00003283"/>
    </source>
</evidence>
<feature type="domain" description="Core-binding (CB)" evidence="8">
    <location>
        <begin position="25"/>
        <end position="109"/>
    </location>
</feature>
<keyword evidence="3" id="KW-0229">DNA integration</keyword>
<reference evidence="9 10" key="2">
    <citation type="submission" date="2007-06" db="EMBL/GenBank/DDBJ databases">
        <title>Draft genome sequence of Ruminococcus gnavus (ATCC 29149).</title>
        <authorList>
            <person name="Sudarsanam P."/>
            <person name="Ley R."/>
            <person name="Guruge J."/>
            <person name="Turnbaugh P.J."/>
            <person name="Mahowald M."/>
            <person name="Liep D."/>
            <person name="Gordon J."/>
        </authorList>
    </citation>
    <scope>NUCLEOTIDE SEQUENCE [LARGE SCALE GENOMIC DNA]</scope>
    <source>
        <strain evidence="9 10">ATCC 29149</strain>
    </source>
</reference>
<dbReference type="PROSITE" id="PS51900">
    <property type="entry name" value="CB"/>
    <property type="match status" value="1"/>
</dbReference>
<evidence type="ECO:0000256" key="2">
    <source>
        <dbReference type="ARBA" id="ARBA00008857"/>
    </source>
</evidence>
<evidence type="ECO:0000256" key="5">
    <source>
        <dbReference type="ARBA" id="ARBA00023172"/>
    </source>
</evidence>
<accession>A7AXT6</accession>
<dbReference type="Gene3D" id="1.10.443.10">
    <property type="entry name" value="Intergrase catalytic core"/>
    <property type="match status" value="1"/>
</dbReference>
<gene>
    <name evidence="9" type="ORF">RUMGNA_00099</name>
</gene>
<dbReference type="InterPro" id="IPR044068">
    <property type="entry name" value="CB"/>
</dbReference>
<dbReference type="eggNOG" id="COG0582">
    <property type="taxonomic scope" value="Bacteria"/>
</dbReference>
<dbReference type="PaxDb" id="411470-RUMGNA_00099"/>
<evidence type="ECO:0000256" key="3">
    <source>
        <dbReference type="ARBA" id="ARBA00022908"/>
    </source>
</evidence>
<comment type="similarity">
    <text evidence="2">Belongs to the 'phage' integrase family.</text>
</comment>
<sequence length="344" mass="40712">MRLLSEEIAKRSEDITDEIWNQVNEFNREMVQDYLDNQTDLSLKTRPAYRSGLRVFFVYVKDHLNNKDFTQIKKKEFQKYLNWLTNRGLSDSAIKFKKSCVSAFCNYIMLMYEEEYPTFRNFTVGLKVVQTGYVHEKNPLTPEEYLMLCKELEKREEWQKLAYLVFSYSTGCRRAEARQLLKEVVEYKPKEKETKIKGEDGVEHVAISRQYLTHTIRCKGASLVGKQRKLKFGEDAMYWLKKWIEARGEDECPYMFVVKQRNGETRQVGENTFNDWCSGLFTEIVGRRVHPHLFRESRATNLVVYENKSPEVVQKLLGHNDVSTTTNHYIIRNDDFDESDEAFI</sequence>